<dbReference type="Proteomes" id="UP000199110">
    <property type="component" value="Unassembled WGS sequence"/>
</dbReference>
<evidence type="ECO:0000256" key="1">
    <source>
        <dbReference type="ARBA" id="ARBA00004370"/>
    </source>
</evidence>
<feature type="transmembrane region" description="Helical" evidence="6">
    <location>
        <begin position="277"/>
        <end position="300"/>
    </location>
</feature>
<feature type="region of interest" description="Disordered" evidence="5">
    <location>
        <begin position="378"/>
        <end position="397"/>
    </location>
</feature>
<dbReference type="EMBL" id="FORA01000007">
    <property type="protein sequence ID" value="SFJ77788.1"/>
    <property type="molecule type" value="Genomic_DNA"/>
</dbReference>
<dbReference type="SMART" id="SM00283">
    <property type="entry name" value="MA"/>
    <property type="match status" value="1"/>
</dbReference>
<gene>
    <name evidence="9" type="ORF">SAMN04488095_3621</name>
</gene>
<dbReference type="GO" id="GO:0004888">
    <property type="term" value="F:transmembrane signaling receptor activity"/>
    <property type="evidence" value="ECO:0007669"/>
    <property type="project" value="InterPro"/>
</dbReference>
<dbReference type="GO" id="GO:0006935">
    <property type="term" value="P:chemotaxis"/>
    <property type="evidence" value="ECO:0007669"/>
    <property type="project" value="UniProtKB-KW"/>
</dbReference>
<keyword evidence="10" id="KW-1185">Reference proteome</keyword>
<accession>A0A1I3U2I7</accession>
<dbReference type="Gene3D" id="1.10.287.950">
    <property type="entry name" value="Methyl-accepting chemotaxis protein"/>
    <property type="match status" value="1"/>
</dbReference>
<dbReference type="InterPro" id="IPR032255">
    <property type="entry name" value="HBM"/>
</dbReference>
<reference evidence="9 10" key="1">
    <citation type="submission" date="2016-10" db="EMBL/GenBank/DDBJ databases">
        <authorList>
            <person name="de Groot N.N."/>
        </authorList>
    </citation>
    <scope>NUCLEOTIDE SEQUENCE [LARGE SCALE GENOMIC DNA]</scope>
    <source>
        <strain evidence="9 10">DSM 19073</strain>
    </source>
</reference>
<evidence type="ECO:0000259" key="7">
    <source>
        <dbReference type="PROSITE" id="PS50111"/>
    </source>
</evidence>
<comment type="similarity">
    <text evidence="3">Belongs to the methyl-accepting chemotaxis (MCP) protein family.</text>
</comment>
<feature type="domain" description="HAMP" evidence="8">
    <location>
        <begin position="306"/>
        <end position="358"/>
    </location>
</feature>
<dbReference type="GO" id="GO:0007165">
    <property type="term" value="P:signal transduction"/>
    <property type="evidence" value="ECO:0007669"/>
    <property type="project" value="UniProtKB-KW"/>
</dbReference>
<dbReference type="InterPro" id="IPR004089">
    <property type="entry name" value="MCPsignal_dom"/>
</dbReference>
<dbReference type="FunFam" id="1.10.287.950:FF:000001">
    <property type="entry name" value="Methyl-accepting chemotaxis sensory transducer"/>
    <property type="match status" value="1"/>
</dbReference>
<keyword evidence="6" id="KW-0812">Transmembrane</keyword>
<dbReference type="InterPro" id="IPR004090">
    <property type="entry name" value="Chemotax_Me-accpt_rcpt"/>
</dbReference>
<dbReference type="AlphaFoldDB" id="A0A1I3U2I7"/>
<proteinExistence type="inferred from homology"/>
<dbReference type="PROSITE" id="PS50111">
    <property type="entry name" value="CHEMOTAXIS_TRANSDUC_2"/>
    <property type="match status" value="1"/>
</dbReference>
<dbReference type="InterPro" id="IPR051310">
    <property type="entry name" value="MCP_chemotaxis"/>
</dbReference>
<dbReference type="SUPFAM" id="SSF58104">
    <property type="entry name" value="Methyl-accepting chemotaxis protein (MCP) signaling domain"/>
    <property type="match status" value="1"/>
</dbReference>
<keyword evidence="4" id="KW-0807">Transducer</keyword>
<dbReference type="PANTHER" id="PTHR43531">
    <property type="entry name" value="PROTEIN ICFG"/>
    <property type="match status" value="1"/>
</dbReference>
<dbReference type="STRING" id="390807.SAMN04488095_3621"/>
<keyword evidence="2" id="KW-0145">Chemotaxis</keyword>
<dbReference type="Pfam" id="PF00015">
    <property type="entry name" value="MCPsignal"/>
    <property type="match status" value="1"/>
</dbReference>
<evidence type="ECO:0000256" key="3">
    <source>
        <dbReference type="ARBA" id="ARBA00029447"/>
    </source>
</evidence>
<feature type="compositionally biased region" description="Basic and acidic residues" evidence="5">
    <location>
        <begin position="379"/>
        <end position="397"/>
    </location>
</feature>
<name>A0A1I3U2I7_9RHOB</name>
<dbReference type="Gene3D" id="6.10.340.10">
    <property type="match status" value="1"/>
</dbReference>
<evidence type="ECO:0000259" key="8">
    <source>
        <dbReference type="PROSITE" id="PS50885"/>
    </source>
</evidence>
<feature type="transmembrane region" description="Helical" evidence="6">
    <location>
        <begin position="12"/>
        <end position="32"/>
    </location>
</feature>
<evidence type="ECO:0000256" key="2">
    <source>
        <dbReference type="ARBA" id="ARBA00022500"/>
    </source>
</evidence>
<dbReference type="OrthoDB" id="8482111at2"/>
<comment type="subcellular location">
    <subcellularLocation>
        <location evidence="1">Membrane</location>
    </subcellularLocation>
</comment>
<dbReference type="GO" id="GO:0016020">
    <property type="term" value="C:membrane"/>
    <property type="evidence" value="ECO:0007669"/>
    <property type="project" value="UniProtKB-SubCell"/>
</dbReference>
<dbReference type="PRINTS" id="PR00260">
    <property type="entry name" value="CHEMTRNSDUCR"/>
</dbReference>
<dbReference type="SMART" id="SM01358">
    <property type="entry name" value="HBM"/>
    <property type="match status" value="1"/>
</dbReference>
<protein>
    <submittedName>
        <fullName evidence="9">Methyl-accepting chemotaxis protein</fullName>
    </submittedName>
</protein>
<dbReference type="PANTHER" id="PTHR43531:SF11">
    <property type="entry name" value="METHYL-ACCEPTING CHEMOTAXIS PROTEIN 3"/>
    <property type="match status" value="1"/>
</dbReference>
<evidence type="ECO:0000256" key="4">
    <source>
        <dbReference type="PROSITE-ProRule" id="PRU00284"/>
    </source>
</evidence>
<evidence type="ECO:0000313" key="10">
    <source>
        <dbReference type="Proteomes" id="UP000199110"/>
    </source>
</evidence>
<evidence type="ECO:0000313" key="9">
    <source>
        <dbReference type="EMBL" id="SFJ77788.1"/>
    </source>
</evidence>
<sequence>MAVKARSIHRDIRKLVWIGLAALAAVCVVFVGKQLVETSVNRTLTQENQLLDSIYEFEIDFLMARRAEKDFLLRKDQDYIDRHAEITTRMIEQIDRIEGLAAAPLGSALDQDIAGLRASVDQYIAAFARLTETNVILGLDEDSGLEGTLRTAVKTVETSLNGFANAELQVKMLMMRRHEKDFILRGEQDYVDRFNTRIAEFQAFPATAYPSRSTQLETLGLIREYQAAFNEYASVHVAETEARREVSSAFAQAEPFFENVKDIVKTDIVETRDTAEFYSNAVLILSILAVMGTMLVFFALATRLSKRIVQPWRDTVNVIANLAEGNARIDVLKNNYEEVADVAVAFEKFHQEILAQEKAAQQARDTARLEIANAQELARQQKADSEERARSDQEAQRLRERDVVAMVAKVVDACAQGDFTQRLPEEEQEGPLAHLCIGVNRIGEVANQGLLDVRAALCAMSGGNLNKRMDGEYSGIFKEIATTMNLTTETLASIIGQIDQGSDTINSWTKELASSSSELAKRTEKNAAALEETAAATEELSASVKSAATTAGEVSDEVGHMKKHVDESIKVVTSTVDAMDGIRKASSEISKITGLIDDIAFQTNLLALNAGVEAARAGEAGKGFAVVATEVRSLAARSAEAAKSISGLIAESALQVEKGGNLVDETGASLAKISEAVDGVVRGVSEIAMAASQQARTISEITATTNELDRATQSYATMFEETARASRSLEAEAQSLAAIVSSFAGRHHRTGQDEQCRSDVANAAPTSTAA</sequence>
<keyword evidence="6" id="KW-0472">Membrane</keyword>
<feature type="domain" description="Methyl-accepting transducer" evidence="7">
    <location>
        <begin position="501"/>
        <end position="730"/>
    </location>
</feature>
<evidence type="ECO:0000256" key="5">
    <source>
        <dbReference type="SAM" id="MobiDB-lite"/>
    </source>
</evidence>
<keyword evidence="6" id="KW-1133">Transmembrane helix</keyword>
<organism evidence="9 10">
    <name type="scientific">Jannaschia pohangensis</name>
    <dbReference type="NCBI Taxonomy" id="390807"/>
    <lineage>
        <taxon>Bacteria</taxon>
        <taxon>Pseudomonadati</taxon>
        <taxon>Pseudomonadota</taxon>
        <taxon>Alphaproteobacteria</taxon>
        <taxon>Rhodobacterales</taxon>
        <taxon>Roseobacteraceae</taxon>
        <taxon>Jannaschia</taxon>
    </lineage>
</organism>
<evidence type="ECO:0000256" key="6">
    <source>
        <dbReference type="SAM" id="Phobius"/>
    </source>
</evidence>
<dbReference type="RefSeq" id="WP_092784368.1">
    <property type="nucleotide sequence ID" value="NZ_FORA01000007.1"/>
</dbReference>
<feature type="region of interest" description="Disordered" evidence="5">
    <location>
        <begin position="748"/>
        <end position="770"/>
    </location>
</feature>
<dbReference type="Pfam" id="PF18947">
    <property type="entry name" value="HAMP_2"/>
    <property type="match status" value="1"/>
</dbReference>
<dbReference type="InterPro" id="IPR003660">
    <property type="entry name" value="HAMP_dom"/>
</dbReference>
<dbReference type="PROSITE" id="PS50885">
    <property type="entry name" value="HAMP"/>
    <property type="match status" value="1"/>
</dbReference>
<dbReference type="CDD" id="cd11386">
    <property type="entry name" value="MCP_signal"/>
    <property type="match status" value="1"/>
</dbReference>